<protein>
    <submittedName>
        <fullName evidence="2">Uncharacterized protein</fullName>
    </submittedName>
</protein>
<accession>A0A8H3CSK6</accession>
<evidence type="ECO:0000256" key="1">
    <source>
        <dbReference type="SAM" id="MobiDB-lite"/>
    </source>
</evidence>
<dbReference type="EMBL" id="CAJMWZ010004718">
    <property type="protein sequence ID" value="CAE6494081.1"/>
    <property type="molecule type" value="Genomic_DNA"/>
</dbReference>
<reference evidence="2" key="1">
    <citation type="submission" date="2021-01" db="EMBL/GenBank/DDBJ databases">
        <authorList>
            <person name="Kaushik A."/>
        </authorList>
    </citation>
    <scope>NUCLEOTIDE SEQUENCE</scope>
    <source>
        <strain evidence="2">Type strain: AG8-Rh-89/</strain>
    </source>
</reference>
<proteinExistence type="predicted"/>
<feature type="compositionally biased region" description="Basic and acidic residues" evidence="1">
    <location>
        <begin position="209"/>
        <end position="220"/>
    </location>
</feature>
<feature type="region of interest" description="Disordered" evidence="1">
    <location>
        <begin position="209"/>
        <end position="236"/>
    </location>
</feature>
<feature type="compositionally biased region" description="Polar residues" evidence="1">
    <location>
        <begin position="221"/>
        <end position="236"/>
    </location>
</feature>
<comment type="caution">
    <text evidence="2">The sequence shown here is derived from an EMBL/GenBank/DDBJ whole genome shotgun (WGS) entry which is preliminary data.</text>
</comment>
<dbReference type="Proteomes" id="UP000663850">
    <property type="component" value="Unassembled WGS sequence"/>
</dbReference>
<name>A0A8H3CSK6_9AGAM</name>
<organism evidence="2 3">
    <name type="scientific">Rhizoctonia solani</name>
    <dbReference type="NCBI Taxonomy" id="456999"/>
    <lineage>
        <taxon>Eukaryota</taxon>
        <taxon>Fungi</taxon>
        <taxon>Dikarya</taxon>
        <taxon>Basidiomycota</taxon>
        <taxon>Agaricomycotina</taxon>
        <taxon>Agaricomycetes</taxon>
        <taxon>Cantharellales</taxon>
        <taxon>Ceratobasidiaceae</taxon>
        <taxon>Rhizoctonia</taxon>
    </lineage>
</organism>
<dbReference type="AlphaFoldDB" id="A0A8H3CSK6"/>
<feature type="region of interest" description="Disordered" evidence="1">
    <location>
        <begin position="670"/>
        <end position="691"/>
    </location>
</feature>
<evidence type="ECO:0000313" key="3">
    <source>
        <dbReference type="Proteomes" id="UP000663850"/>
    </source>
</evidence>
<sequence length="862" mass="98721">MYDVQRRLLKSVDRRLPAIKMVSLRQWVDIYRDLSTARDIMHRDTFALTGNFTCPTDGQRYRAKIDTSSSRMTHDQGIDQICDIDSVIGIMYRDIPLKPQTTLRYFMLASPTHTLTSNLHIPDLTLEDQYGSEEQVALHRIPNARFAEIGERGLIRIFVPDARQEFKQQSQPNCIPARHMALLYDRAILPAAIDTLPLEIRRTWPGSYQDEKWRSERDNSKGNQEAPTGNYAQQTGREVHSEYMPAWLEAIRTRVEADPDLAWARGFFFALEMRGVKNQNISLHPAPDEPLVNQGKLNGDLIDPFNPRTMAVERLLSDFNTADFQAGCWFLDLATTVHPEMISYLTGVDLAQAERWVRTKGGCYRRDEVAHLGDMAGYAIDIPGPGIDGVHFIQVYSTDKSVTYRVDGPKKAKRTSPFRIVTDWKGARDTHFVPLAEAFCNSSPSHSVAVRIESCISFEHYPLHHHFIPLDTIRPWFLWLSNSTFWSWKVYRLRSIQSTVNQWISARHLFTLDDLPEAGSLLILLSWMANALVNRPDDGSHWDEVRDAGSVHIVRGHQAVPDRPLTAYFLHSLTITANALPRISSLRTISIATITYLFGDSGATRNELEVFGLITQPTLPAPEKRPKDPWVVGDAPEVPTVVSHSNKQREVRIENAQQVPDQFAEIIPEPDRAVRYDSEDEDQEQREQPTRRSAHLTWIIYNYPIQVIAKAPNLKNENTSWCSLLEDARLEIKFDFFCDLQNLAEAFPSRVMFGCHSGKWDKTVEVFFPSPEGISKRYQGFHTLSVRKAWFRLLATFPQDRRKEIVTATRAYVNRHWRWLPLMAKDHLWSTGLATPKYASHKGTPGGPWIILNPRRVDPQPE</sequence>
<evidence type="ECO:0000313" key="2">
    <source>
        <dbReference type="EMBL" id="CAE6494081.1"/>
    </source>
</evidence>
<gene>
    <name evidence="2" type="ORF">RDB_LOCUS87887</name>
</gene>